<dbReference type="Pfam" id="PF00790">
    <property type="entry name" value="VHS"/>
    <property type="match status" value="1"/>
</dbReference>
<accession>A0A8C1NBB9</accession>
<dbReference type="GO" id="GO:0035091">
    <property type="term" value="F:phosphatidylinositol binding"/>
    <property type="evidence" value="ECO:0007669"/>
    <property type="project" value="InterPro"/>
</dbReference>
<evidence type="ECO:0000259" key="14">
    <source>
        <dbReference type="PROSITE" id="PS50909"/>
    </source>
</evidence>
<dbReference type="Gene3D" id="2.60.40.1230">
    <property type="match status" value="1"/>
</dbReference>
<evidence type="ECO:0000256" key="9">
    <source>
        <dbReference type="ARBA" id="ARBA00023136"/>
    </source>
</evidence>
<organism evidence="15 16">
    <name type="scientific">Cyprinus carpio carpio</name>
    <dbReference type="NCBI Taxonomy" id="630221"/>
    <lineage>
        <taxon>Eukaryota</taxon>
        <taxon>Metazoa</taxon>
        <taxon>Chordata</taxon>
        <taxon>Craniata</taxon>
        <taxon>Vertebrata</taxon>
        <taxon>Euteleostomi</taxon>
        <taxon>Actinopterygii</taxon>
        <taxon>Neopterygii</taxon>
        <taxon>Teleostei</taxon>
        <taxon>Ostariophysi</taxon>
        <taxon>Cypriniformes</taxon>
        <taxon>Cyprinidae</taxon>
        <taxon>Cyprininae</taxon>
        <taxon>Cyprinus</taxon>
    </lineage>
</organism>
<dbReference type="CDD" id="cd14240">
    <property type="entry name" value="GAT_GGA3"/>
    <property type="match status" value="1"/>
</dbReference>
<dbReference type="InterPro" id="IPR008152">
    <property type="entry name" value="Clathrin_a/b/g-adaptin_app_Ig"/>
</dbReference>
<dbReference type="Pfam" id="PF03127">
    <property type="entry name" value="GAT"/>
    <property type="match status" value="1"/>
</dbReference>
<evidence type="ECO:0000256" key="2">
    <source>
        <dbReference type="ARBA" id="ARBA00004220"/>
    </source>
</evidence>
<proteinExistence type="inferred from homology"/>
<dbReference type="Gene3D" id="1.25.40.90">
    <property type="match status" value="1"/>
</dbReference>
<dbReference type="Pfam" id="PF02883">
    <property type="entry name" value="Alpha_adaptinC2"/>
    <property type="match status" value="1"/>
</dbReference>
<evidence type="ECO:0000256" key="8">
    <source>
        <dbReference type="ARBA" id="ARBA00023034"/>
    </source>
</evidence>
<feature type="domain" description="GAE" evidence="13">
    <location>
        <begin position="564"/>
        <end position="685"/>
    </location>
</feature>
<sequence length="693" mass="76096">MADPEGESLESWLNKATNPSNRQEEWEYIIGFCDQINKELEGPQISVRLLAHKIQSPQDWESLQALTVLEACMKNCGRRFHNEVGKFRFLNELIKIVSPKYLGDRVSERVKTKVIELLYSWSVALPDEAKIIEAYQMLKKQGIVAEDPVVPVDKTLVPSPKPKNPVFDNEEKSKRLAELLKSKKPEDLQEANRIIKNMVKEDEALQQKVSHRVSTLEEVNNSVKLLNEMLSHFKRDESTQEDKELLKDLYNDCDKLRTAVFRLATETDDDDSALGDILHASDDLSRVINSYKKIVEGQSIMIDIPGSTASERTTDRTSSEILIDLADLDSGTPSPLKNVLTSPQHPDSLPADLLTLTPLVGAQPSSSNTSSGSSSFQTSPPPSQLPSSFSLLDELGPLGLTNLDSNSSNSAGKNTKEAQSNQWISSQTSKPVIDLLRSSAPLNPLIPTAPPASEATAVFENFEKDLAMLDLGKTNSSQSNYASFGSRELRAGEENIHPALTTFSFPAGITPVPSALTSAKPQSFAPDSPLFRSLSPTLPTSQSSSGSDISLSSVFVPLEAIKPSKECPVTAYDKDGVRVLLHFATDPPPGRPDVLVAVVSMLNTAPLLVKNVVLQVAVPKSMKVKLQPPSGTEMAPFNPFMPPSSITQIMLLANPLKEKVRMRYKLTFILGDRQVTESGEIVKFPPVERWGHL</sequence>
<dbReference type="InterPro" id="IPR013041">
    <property type="entry name" value="Clathrin_app_Ig-like_sf"/>
</dbReference>
<protein>
    <submittedName>
        <fullName evidence="15">Golgi associated, gamma adaptin ear containing, ARF binding protein 3a</fullName>
    </submittedName>
</protein>
<dbReference type="FunFam" id="1.25.40.90:FF:000011">
    <property type="entry name" value="ADP-ribosylation factor-binding protein GGA3 isoform X1"/>
    <property type="match status" value="1"/>
</dbReference>
<evidence type="ECO:0000256" key="10">
    <source>
        <dbReference type="SAM" id="Coils"/>
    </source>
</evidence>
<dbReference type="PROSITE" id="PS50179">
    <property type="entry name" value="VHS"/>
    <property type="match status" value="1"/>
</dbReference>
<evidence type="ECO:0000256" key="1">
    <source>
        <dbReference type="ARBA" id="ARBA00004150"/>
    </source>
</evidence>
<feature type="compositionally biased region" description="Low complexity" evidence="11">
    <location>
        <begin position="364"/>
        <end position="378"/>
    </location>
</feature>
<evidence type="ECO:0000313" key="16">
    <source>
        <dbReference type="Proteomes" id="UP001108240"/>
    </source>
</evidence>
<feature type="compositionally biased region" description="Polar residues" evidence="11">
    <location>
        <begin position="332"/>
        <end position="345"/>
    </location>
</feature>
<dbReference type="InterPro" id="IPR027422">
    <property type="entry name" value="GGA1-3"/>
</dbReference>
<dbReference type="PANTHER" id="PTHR45905:SF3">
    <property type="entry name" value="ADP-RIBOSYLATION FACTOR-BINDING PROTEIN GGA3"/>
    <property type="match status" value="1"/>
</dbReference>
<keyword evidence="16" id="KW-1185">Reference proteome</keyword>
<keyword evidence="9" id="KW-0472">Membrane</keyword>
<evidence type="ECO:0000256" key="11">
    <source>
        <dbReference type="SAM" id="MobiDB-lite"/>
    </source>
</evidence>
<dbReference type="InterPro" id="IPR038425">
    <property type="entry name" value="GAT_sf"/>
</dbReference>
<accession>A0A8C1BBA5</accession>
<dbReference type="Gene3D" id="1.20.58.160">
    <property type="match status" value="1"/>
</dbReference>
<keyword evidence="7" id="KW-0653">Protein transport</keyword>
<evidence type="ECO:0000256" key="4">
    <source>
        <dbReference type="ARBA" id="ARBA00022448"/>
    </source>
</evidence>
<dbReference type="AlphaFoldDB" id="A0A8C1BBA5"/>
<dbReference type="FunFam" id="1.20.5.170:FF:000023">
    <property type="entry name" value="ADP-ribosylation factor-binding protein GGA3 isoform X1"/>
    <property type="match status" value="1"/>
</dbReference>
<dbReference type="CDD" id="cd17008">
    <property type="entry name" value="VHS_GGA3"/>
    <property type="match status" value="1"/>
</dbReference>
<feature type="domain" description="GAT" evidence="14">
    <location>
        <begin position="169"/>
        <end position="296"/>
    </location>
</feature>
<evidence type="ECO:0000256" key="5">
    <source>
        <dbReference type="ARBA" id="ARBA00022753"/>
    </source>
</evidence>
<dbReference type="PANTHER" id="PTHR45905">
    <property type="entry name" value="GOLGI-LOCALIZED, GAMMA-ADAPTIN EAR CONTAINING, ARF BINDING PROTEIN"/>
    <property type="match status" value="1"/>
</dbReference>
<dbReference type="Gene3D" id="1.20.5.170">
    <property type="match status" value="1"/>
</dbReference>
<dbReference type="OMA" id="CGDDFQD"/>
<evidence type="ECO:0000256" key="7">
    <source>
        <dbReference type="ARBA" id="ARBA00022927"/>
    </source>
</evidence>
<reference evidence="15" key="2">
    <citation type="submission" date="2025-09" db="UniProtKB">
        <authorList>
            <consortium name="Ensembl"/>
        </authorList>
    </citation>
    <scope>IDENTIFICATION</scope>
</reference>
<evidence type="ECO:0000256" key="6">
    <source>
        <dbReference type="ARBA" id="ARBA00022843"/>
    </source>
</evidence>
<dbReference type="Proteomes" id="UP001108240">
    <property type="component" value="Unplaced"/>
</dbReference>
<evidence type="ECO:0000256" key="3">
    <source>
        <dbReference type="ARBA" id="ARBA00008099"/>
    </source>
</evidence>
<dbReference type="InterPro" id="IPR004152">
    <property type="entry name" value="GAT_dom"/>
</dbReference>
<feature type="domain" description="VHS" evidence="12">
    <location>
        <begin position="16"/>
        <end position="146"/>
    </location>
</feature>
<comment type="similarity">
    <text evidence="3">Belongs to the GGA protein family.</text>
</comment>
<evidence type="ECO:0000313" key="15">
    <source>
        <dbReference type="Ensembl" id="ENSCCRP00000030908.2"/>
    </source>
</evidence>
<dbReference type="PROSITE" id="PS50909">
    <property type="entry name" value="GAT"/>
    <property type="match status" value="1"/>
</dbReference>
<dbReference type="PROSITE" id="PS50180">
    <property type="entry name" value="GAE"/>
    <property type="match status" value="1"/>
</dbReference>
<dbReference type="GO" id="GO:0006893">
    <property type="term" value="P:Golgi to plasma membrane transport"/>
    <property type="evidence" value="ECO:0007669"/>
    <property type="project" value="TreeGrafter"/>
</dbReference>
<dbReference type="Pfam" id="PF18308">
    <property type="entry name" value="GGA_N-GAT"/>
    <property type="match status" value="1"/>
</dbReference>
<dbReference type="GO" id="GO:0031267">
    <property type="term" value="F:small GTPase binding"/>
    <property type="evidence" value="ECO:0007669"/>
    <property type="project" value="InterPro"/>
</dbReference>
<dbReference type="GeneTree" id="ENSGT00940000157333"/>
<dbReference type="SMART" id="SM00809">
    <property type="entry name" value="Alpha_adaptinC2"/>
    <property type="match status" value="1"/>
</dbReference>
<keyword evidence="10" id="KW-0175">Coiled coil</keyword>
<dbReference type="Ensembl" id="ENSCCRT00000033524.2">
    <property type="protein sequence ID" value="ENSCCRP00000030908.2"/>
    <property type="gene ID" value="ENSCCRG00000015157.2"/>
</dbReference>
<dbReference type="InterPro" id="IPR002014">
    <property type="entry name" value="VHS_dom"/>
</dbReference>
<feature type="compositionally biased region" description="Polar residues" evidence="11">
    <location>
        <begin position="402"/>
        <end position="424"/>
    </location>
</feature>
<dbReference type="InterPro" id="IPR008942">
    <property type="entry name" value="ENTH_VHS"/>
</dbReference>
<dbReference type="SUPFAM" id="SSF49348">
    <property type="entry name" value="Clathrin adaptor appendage domain"/>
    <property type="match status" value="1"/>
</dbReference>
<comment type="subcellular location">
    <subcellularLocation>
        <location evidence="2">Early endosome membrane</location>
        <topology evidence="2">Peripheral membrane protein</topology>
    </subcellularLocation>
    <subcellularLocation>
        <location evidence="1">Golgi apparatus</location>
        <location evidence="1">trans-Golgi network membrane</location>
        <topology evidence="1">Peripheral membrane protein</topology>
    </subcellularLocation>
</comment>
<dbReference type="InterPro" id="IPR046996">
    <property type="entry name" value="VHS_GGA3"/>
</dbReference>
<evidence type="ECO:0000259" key="12">
    <source>
        <dbReference type="PROSITE" id="PS50179"/>
    </source>
</evidence>
<dbReference type="InterPro" id="IPR041198">
    <property type="entry name" value="GGA_N-GAT"/>
</dbReference>
<keyword evidence="5" id="KW-0967">Endosome</keyword>
<dbReference type="GO" id="GO:0006886">
    <property type="term" value="P:intracellular protein transport"/>
    <property type="evidence" value="ECO:0007669"/>
    <property type="project" value="InterPro"/>
</dbReference>
<dbReference type="SUPFAM" id="SSF48464">
    <property type="entry name" value="ENTH/VHS domain"/>
    <property type="match status" value="1"/>
</dbReference>
<dbReference type="GO" id="GO:0005802">
    <property type="term" value="C:trans-Golgi network"/>
    <property type="evidence" value="ECO:0007669"/>
    <property type="project" value="InterPro"/>
</dbReference>
<evidence type="ECO:0000259" key="13">
    <source>
        <dbReference type="PROSITE" id="PS50180"/>
    </source>
</evidence>
<dbReference type="InterPro" id="IPR044111">
    <property type="entry name" value="GAT_GGA3"/>
</dbReference>
<dbReference type="GO" id="GO:0043130">
    <property type="term" value="F:ubiquitin binding"/>
    <property type="evidence" value="ECO:0007669"/>
    <property type="project" value="InterPro"/>
</dbReference>
<dbReference type="SUPFAM" id="SSF89009">
    <property type="entry name" value="GAT-like domain"/>
    <property type="match status" value="1"/>
</dbReference>
<feature type="region of interest" description="Disordered" evidence="11">
    <location>
        <begin position="332"/>
        <end position="424"/>
    </location>
</feature>
<keyword evidence="4" id="KW-0813">Transport</keyword>
<dbReference type="GO" id="GO:0034394">
    <property type="term" value="P:protein localization to cell surface"/>
    <property type="evidence" value="ECO:0007669"/>
    <property type="project" value="TreeGrafter"/>
</dbReference>
<feature type="coiled-coil region" evidence="10">
    <location>
        <begin position="188"/>
        <end position="236"/>
    </location>
</feature>
<keyword evidence="6" id="KW-0832">Ubl conjugation</keyword>
<dbReference type="GO" id="GO:0031901">
    <property type="term" value="C:early endosome membrane"/>
    <property type="evidence" value="ECO:0007669"/>
    <property type="project" value="UniProtKB-SubCell"/>
</dbReference>
<dbReference type="InterPro" id="IPR008153">
    <property type="entry name" value="GAE_dom"/>
</dbReference>
<dbReference type="SMART" id="SM00288">
    <property type="entry name" value="VHS"/>
    <property type="match status" value="1"/>
</dbReference>
<dbReference type="FunFam" id="2.60.40.1230:FF:000001">
    <property type="entry name" value="ADP-ribosylation factor-binding protein GGA1 isoform 1"/>
    <property type="match status" value="1"/>
</dbReference>
<name>A0A8C1BBA5_CYPCA</name>
<reference evidence="15" key="1">
    <citation type="submission" date="2025-08" db="UniProtKB">
        <authorList>
            <consortium name="Ensembl"/>
        </authorList>
    </citation>
    <scope>IDENTIFICATION</scope>
</reference>
<keyword evidence="8" id="KW-0333">Golgi apparatus</keyword>